<keyword evidence="2" id="KW-1185">Reference proteome</keyword>
<dbReference type="AlphaFoldDB" id="A0A3Q2PV31"/>
<reference evidence="1" key="2">
    <citation type="submission" date="2025-09" db="UniProtKB">
        <authorList>
            <consortium name="Ensembl"/>
        </authorList>
    </citation>
    <scope>IDENTIFICATION</scope>
</reference>
<protein>
    <submittedName>
        <fullName evidence="1">Uncharacterized protein</fullName>
    </submittedName>
</protein>
<accession>A0A3Q2PV31</accession>
<evidence type="ECO:0000313" key="2">
    <source>
        <dbReference type="Proteomes" id="UP000265000"/>
    </source>
</evidence>
<dbReference type="Ensembl" id="ENSFHET00000026290.1">
    <property type="protein sequence ID" value="ENSFHEP00000017556.1"/>
    <property type="gene ID" value="ENSFHEG00000019292.1"/>
</dbReference>
<organism evidence="1 2">
    <name type="scientific">Fundulus heteroclitus</name>
    <name type="common">Killifish</name>
    <name type="synonym">Mummichog</name>
    <dbReference type="NCBI Taxonomy" id="8078"/>
    <lineage>
        <taxon>Eukaryota</taxon>
        <taxon>Metazoa</taxon>
        <taxon>Chordata</taxon>
        <taxon>Craniata</taxon>
        <taxon>Vertebrata</taxon>
        <taxon>Euteleostomi</taxon>
        <taxon>Actinopterygii</taxon>
        <taxon>Neopterygii</taxon>
        <taxon>Teleostei</taxon>
        <taxon>Neoteleostei</taxon>
        <taxon>Acanthomorphata</taxon>
        <taxon>Ovalentaria</taxon>
        <taxon>Atherinomorphae</taxon>
        <taxon>Cyprinodontiformes</taxon>
        <taxon>Fundulidae</taxon>
        <taxon>Fundulus</taxon>
    </lineage>
</organism>
<reference evidence="1" key="1">
    <citation type="submission" date="2025-08" db="UniProtKB">
        <authorList>
            <consortium name="Ensembl"/>
        </authorList>
    </citation>
    <scope>IDENTIFICATION</scope>
</reference>
<proteinExistence type="predicted"/>
<name>A0A3Q2PV31_FUNHE</name>
<dbReference type="Proteomes" id="UP000265000">
    <property type="component" value="Unplaced"/>
</dbReference>
<evidence type="ECO:0000313" key="1">
    <source>
        <dbReference type="Ensembl" id="ENSFHEP00000017556.1"/>
    </source>
</evidence>
<dbReference type="GeneTree" id="ENSGT00940000177983"/>
<sequence length="91" mass="10542">MDPKVSTFIYCMGDEADDILQDQALSNAQRQQYEAVKDTFETYFVPRKNVIYERARYNQRVQQTNETVDSSITSKYIILGSCTPKSKAIYL</sequence>